<dbReference type="PANTHER" id="PTHR43433:SF5">
    <property type="entry name" value="AB HYDROLASE-1 DOMAIN-CONTAINING PROTEIN"/>
    <property type="match status" value="1"/>
</dbReference>
<evidence type="ECO:0000313" key="4">
    <source>
        <dbReference type="Proteomes" id="UP000253628"/>
    </source>
</evidence>
<dbReference type="InterPro" id="IPR029032">
    <property type="entry name" value="AhpD-like"/>
</dbReference>
<dbReference type="Gene3D" id="3.40.50.1820">
    <property type="entry name" value="alpha/beta hydrolase"/>
    <property type="match status" value="1"/>
</dbReference>
<feature type="domain" description="AB hydrolase-1" evidence="1">
    <location>
        <begin position="180"/>
        <end position="404"/>
    </location>
</feature>
<protein>
    <submittedName>
        <fullName evidence="3">3-oxoadipate enol-lactonase</fullName>
    </submittedName>
</protein>
<comment type="caution">
    <text evidence="3">The sequence shown here is derived from an EMBL/GenBank/DDBJ whole genome shotgun (WGS) entry which is preliminary data.</text>
</comment>
<dbReference type="OrthoDB" id="9793083at2"/>
<sequence length="422" mass="46462">MSYDTSDLDLERGFKNRREILGDAWVDRSLSRATNFNAEFQHMITRFAWNEIWGRPGLDKKTRRAMVLAITMALGRWEEFELHVRAALIGSDPETRLTPDELKEILMQTAIYAGVPAANTGFTHAQEILREIGPQIGYTLEPMSPLDAFHSGLGKDMVTTSKPALHYSLRRARNGAARKTVVLSHALGCDLTMWDWLANVLAEDCDVVSYDHRGHGSSDAPATLYTMQELAEDAARLVRELNCGPVVWVGLSMGGMVGQELAIRNPELVQALIIANSTSAYPENVREVWQQRISNVRANGIEVIADAVMERYFHDQFRSEKAGVVAAFRRRLTSTDQEGYIGCCNAVGTVDTTARLPKIATPTLVIAGALDQGAPVSMSQTMVENIPGAQLVVLDDASHLAVAEQPKAFAHAVLDFLDTLKA</sequence>
<evidence type="ECO:0000259" key="1">
    <source>
        <dbReference type="Pfam" id="PF00561"/>
    </source>
</evidence>
<dbReference type="InterPro" id="IPR003779">
    <property type="entry name" value="CMD-like"/>
</dbReference>
<feature type="domain" description="Carboxymuconolactone decarboxylase-like" evidence="2">
    <location>
        <begin position="39"/>
        <end position="125"/>
    </location>
</feature>
<evidence type="ECO:0000313" key="3">
    <source>
        <dbReference type="EMBL" id="RBP43162.1"/>
    </source>
</evidence>
<dbReference type="Gene3D" id="1.20.1290.10">
    <property type="entry name" value="AhpD-like"/>
    <property type="match status" value="1"/>
</dbReference>
<dbReference type="SUPFAM" id="SSF53474">
    <property type="entry name" value="alpha/beta-Hydrolases"/>
    <property type="match status" value="1"/>
</dbReference>
<dbReference type="Pfam" id="PF02627">
    <property type="entry name" value="CMD"/>
    <property type="match status" value="1"/>
</dbReference>
<dbReference type="InterPro" id="IPR050471">
    <property type="entry name" value="AB_hydrolase"/>
</dbReference>
<dbReference type="PANTHER" id="PTHR43433">
    <property type="entry name" value="HYDROLASE, ALPHA/BETA FOLD FAMILY PROTEIN"/>
    <property type="match status" value="1"/>
</dbReference>
<dbReference type="Pfam" id="PF00561">
    <property type="entry name" value="Abhydrolase_1"/>
    <property type="match status" value="1"/>
</dbReference>
<dbReference type="GO" id="GO:0051920">
    <property type="term" value="F:peroxiredoxin activity"/>
    <property type="evidence" value="ECO:0007669"/>
    <property type="project" value="InterPro"/>
</dbReference>
<reference evidence="3 4" key="1">
    <citation type="submission" date="2018-06" db="EMBL/GenBank/DDBJ databases">
        <title>Genomic Encyclopedia of Type Strains, Phase IV (KMG-IV): sequencing the most valuable type-strain genomes for metagenomic binning, comparative biology and taxonomic classification.</title>
        <authorList>
            <person name="Goeker M."/>
        </authorList>
    </citation>
    <scope>NUCLEOTIDE SEQUENCE [LARGE SCALE GENOMIC DNA]</scope>
    <source>
        <strain evidence="3 4">DSM 25520</strain>
    </source>
</reference>
<keyword evidence="4" id="KW-1185">Reference proteome</keyword>
<dbReference type="RefSeq" id="WP_113931464.1">
    <property type="nucleotide sequence ID" value="NZ_JACCEU010000001.1"/>
</dbReference>
<gene>
    <name evidence="3" type="ORF">DFR37_101290</name>
</gene>
<dbReference type="InterPro" id="IPR000073">
    <property type="entry name" value="AB_hydrolase_1"/>
</dbReference>
<dbReference type="SUPFAM" id="SSF69118">
    <property type="entry name" value="AhpD-like"/>
    <property type="match status" value="1"/>
</dbReference>
<evidence type="ECO:0000259" key="2">
    <source>
        <dbReference type="Pfam" id="PF02627"/>
    </source>
</evidence>
<dbReference type="PRINTS" id="PR00111">
    <property type="entry name" value="ABHYDROLASE"/>
</dbReference>
<accession>A0A366HLI1</accession>
<dbReference type="Proteomes" id="UP000253628">
    <property type="component" value="Unassembled WGS sequence"/>
</dbReference>
<dbReference type="InterPro" id="IPR029058">
    <property type="entry name" value="AB_hydrolase_fold"/>
</dbReference>
<dbReference type="EMBL" id="QNRQ01000001">
    <property type="protein sequence ID" value="RBP43162.1"/>
    <property type="molecule type" value="Genomic_DNA"/>
</dbReference>
<organism evidence="3 4">
    <name type="scientific">Eoetvoesiella caeni</name>
    <dbReference type="NCBI Taxonomy" id="645616"/>
    <lineage>
        <taxon>Bacteria</taxon>
        <taxon>Pseudomonadati</taxon>
        <taxon>Pseudomonadota</taxon>
        <taxon>Betaproteobacteria</taxon>
        <taxon>Burkholderiales</taxon>
        <taxon>Alcaligenaceae</taxon>
        <taxon>Eoetvoesiella</taxon>
    </lineage>
</organism>
<name>A0A366HLI1_9BURK</name>
<dbReference type="AlphaFoldDB" id="A0A366HLI1"/>
<proteinExistence type="predicted"/>